<evidence type="ECO:0000313" key="13">
    <source>
        <dbReference type="EMBL" id="AAN59393.1"/>
    </source>
</evidence>
<dbReference type="NCBIfam" id="TIGR01596">
    <property type="entry name" value="cas3_HD"/>
    <property type="match status" value="1"/>
</dbReference>
<keyword evidence="14" id="KW-1185">Reference proteome</keyword>
<evidence type="ECO:0000313" key="14">
    <source>
        <dbReference type="Proteomes" id="UP000002512"/>
    </source>
</evidence>
<comment type="similarity">
    <text evidence="1">In the N-terminal section; belongs to the CRISPR-associated nuclease Cas3-HD family.</text>
</comment>
<keyword evidence="10" id="KW-0227">DNA damage</keyword>
<dbReference type="AlphaFoldDB" id="Q8DSL6"/>
<evidence type="ECO:0000256" key="3">
    <source>
        <dbReference type="ARBA" id="ARBA00022722"/>
    </source>
</evidence>
<accession>Q8DSL6</accession>
<keyword evidence="4" id="KW-0479">Metal-binding</keyword>
<dbReference type="CDD" id="cd09641">
    <property type="entry name" value="Cas3''_I"/>
    <property type="match status" value="1"/>
</dbReference>
<protein>
    <submittedName>
        <fullName evidence="13">Uncharacterized protein</fullName>
    </submittedName>
</protein>
<feature type="domain" description="Helicase C-terminal" evidence="11">
    <location>
        <begin position="492"/>
        <end position="652"/>
    </location>
</feature>
<dbReference type="KEGG" id="smu:SMU_1764c"/>
<dbReference type="Proteomes" id="UP000002512">
    <property type="component" value="Chromosome"/>
</dbReference>
<dbReference type="Gene3D" id="1.10.3210.30">
    <property type="match status" value="1"/>
</dbReference>
<evidence type="ECO:0000256" key="5">
    <source>
        <dbReference type="ARBA" id="ARBA00022741"/>
    </source>
</evidence>
<dbReference type="OrthoDB" id="9810236at2"/>
<dbReference type="SMART" id="SM00490">
    <property type="entry name" value="HELICc"/>
    <property type="match status" value="1"/>
</dbReference>
<dbReference type="GO" id="GO:0009432">
    <property type="term" value="P:SOS response"/>
    <property type="evidence" value="ECO:0007669"/>
    <property type="project" value="UniProtKB-KW"/>
</dbReference>
<keyword evidence="9" id="KW-0051">Antiviral defense</keyword>
<sequence length="802" mass="91729">MKMKLAHKNNTGEEQSLEDHSFNVANKAREDAEFIGQGDLLFLLGMFHDLGKADEKFQNKLTKNPTMHVDHAYAGAKYLYEKIKIRLSAKGVDKATRLQFNEIVAYVIAAHHGMFDIVDLESEQHAYNKLRNRIARPKSDYHFDSDVTNFANFLETKLEHYGYQDLGMLIDKSFENYQQALSKLDCQDSSEEVYYQSCFVRLYLSLLKNADILDTINAYGLLINPLKQEEKIRLNRSYLEAIEKKYGEFGSPTTRLNEIRSQIAERVKSRGESDSTGIYRLDLPTGAGKTNLSMRYAFHQLVDQDRSRFFYITPFLSVLEQNAAAIKKVIGEDGVLEHHSNVVQNKQENEDKGDEKESLLPEYLIESWDSPVVLTSMVQFFQTLFKTKSANIRRFSSLANSVLILDEVQSLPIEVTALFNLTMNFLNKVMNTTIILCTATQPAYDSTAIKHKLSYGGKYGEATDMVELTHDEKEVFSRTELRKFDETNQNSKLSDLVDFVLENDESILVIFNTKKTVDRFYSLLEKLTDRPIYQLSTNMCAQHRLDIISEIKQGLEDGIPLICISTQLIEAGVDVDFNHVIRSYAGIDSIVQASGRCNREGKRDKGQVTLINLTSEEENISPLKEIKAKKDATEYILHKISSPIDTSLLNRDFFEYYYANNQGSMDYPLEHDGESVYDYLSVNFYQKKVGFKGKLKQAFKTAGLKMNLINNETIGILVPYRDAAEKLLILEELCKSDYPSEEDYRAIKALLKELQSYTVNVREHNQILEATKPYLNGQIQILSDSYYDDKKGITLESASFLM</sequence>
<keyword evidence="3" id="KW-0540">Nuclease</keyword>
<dbReference type="Pfam" id="PF04851">
    <property type="entry name" value="ResIII"/>
    <property type="match status" value="1"/>
</dbReference>
<evidence type="ECO:0000256" key="7">
    <source>
        <dbReference type="ARBA" id="ARBA00022806"/>
    </source>
</evidence>
<dbReference type="PANTHER" id="PTHR24031">
    <property type="entry name" value="RNA HELICASE"/>
    <property type="match status" value="1"/>
</dbReference>
<dbReference type="GO" id="GO:0005524">
    <property type="term" value="F:ATP binding"/>
    <property type="evidence" value="ECO:0007669"/>
    <property type="project" value="UniProtKB-KW"/>
</dbReference>
<keyword evidence="6" id="KW-0378">Hydrolase</keyword>
<dbReference type="eggNOG" id="COG1203">
    <property type="taxonomic scope" value="Bacteria"/>
</dbReference>
<feature type="domain" description="HD Cas3-type" evidence="12">
    <location>
        <begin position="10"/>
        <end position="213"/>
    </location>
</feature>
<dbReference type="PATRIC" id="fig|210007.7.peg.1575"/>
<evidence type="ECO:0000259" key="11">
    <source>
        <dbReference type="PROSITE" id="PS51194"/>
    </source>
</evidence>
<dbReference type="EMBL" id="AE014133">
    <property type="protein sequence ID" value="AAN59393.1"/>
    <property type="molecule type" value="Genomic_DNA"/>
</dbReference>
<dbReference type="InterPro" id="IPR006483">
    <property type="entry name" value="CRISPR-assoc_Cas3_HD"/>
</dbReference>
<dbReference type="GO" id="GO:0003677">
    <property type="term" value="F:DNA binding"/>
    <property type="evidence" value="ECO:0007669"/>
    <property type="project" value="InterPro"/>
</dbReference>
<dbReference type="InterPro" id="IPR006674">
    <property type="entry name" value="HD_domain"/>
</dbReference>
<keyword evidence="10" id="KW-0742">SOS response</keyword>
<dbReference type="InterPro" id="IPR014001">
    <property type="entry name" value="Helicase_ATP-bd"/>
</dbReference>
<dbReference type="SUPFAM" id="SSF52540">
    <property type="entry name" value="P-loop containing nucleoside triphosphate hydrolases"/>
    <property type="match status" value="1"/>
</dbReference>
<dbReference type="PROSITE" id="PS51194">
    <property type="entry name" value="HELICASE_CTER"/>
    <property type="match status" value="1"/>
</dbReference>
<name>Q8DSL6_STRMU</name>
<organism evidence="13 14">
    <name type="scientific">Streptococcus mutans serotype c (strain ATCC 700610 / UA159)</name>
    <dbReference type="NCBI Taxonomy" id="210007"/>
    <lineage>
        <taxon>Bacteria</taxon>
        <taxon>Bacillati</taxon>
        <taxon>Bacillota</taxon>
        <taxon>Bacilli</taxon>
        <taxon>Lactobacillales</taxon>
        <taxon>Streptococcaceae</taxon>
        <taxon>Streptococcus</taxon>
    </lineage>
</organism>
<dbReference type="InterPro" id="IPR027417">
    <property type="entry name" value="P-loop_NTPase"/>
</dbReference>
<evidence type="ECO:0000256" key="2">
    <source>
        <dbReference type="ARBA" id="ARBA00009046"/>
    </source>
</evidence>
<comment type="similarity">
    <text evidence="2">In the central section; belongs to the CRISPR-associated helicase Cas3 family.</text>
</comment>
<dbReference type="GO" id="GO:0051607">
    <property type="term" value="P:defense response to virus"/>
    <property type="evidence" value="ECO:0007669"/>
    <property type="project" value="UniProtKB-KW"/>
</dbReference>
<dbReference type="InterPro" id="IPR001650">
    <property type="entry name" value="Helicase_C-like"/>
</dbReference>
<gene>
    <name evidence="13" type="ordered locus">SMU_1764c</name>
</gene>
<dbReference type="RefSeq" id="WP_002263668.1">
    <property type="nucleotide sequence ID" value="NC_004350.2"/>
</dbReference>
<dbReference type="Pfam" id="PF01966">
    <property type="entry name" value="HD"/>
    <property type="match status" value="1"/>
</dbReference>
<dbReference type="CDD" id="cd17930">
    <property type="entry name" value="DEXHc_cas3"/>
    <property type="match status" value="1"/>
</dbReference>
<dbReference type="PhylomeDB" id="Q8DSL6"/>
<evidence type="ECO:0000259" key="12">
    <source>
        <dbReference type="PROSITE" id="PS51643"/>
    </source>
</evidence>
<reference evidence="13 14" key="1">
    <citation type="journal article" date="2002" name="Proc. Natl. Acad. Sci. U.S.A.">
        <title>Genome sequence of Streptococcus mutans UA159, a cariogenic dental pathogen.</title>
        <authorList>
            <person name="Ajdic D."/>
            <person name="McShan W.M."/>
            <person name="McLaughlin R.E."/>
            <person name="Savic G."/>
            <person name="Chang J."/>
            <person name="Carson M.B."/>
            <person name="Primeaux C."/>
            <person name="Tian R."/>
            <person name="Kenton S."/>
            <person name="Jia H."/>
            <person name="Lin S."/>
            <person name="Qian Y."/>
            <person name="Li S."/>
            <person name="Zhu H."/>
            <person name="Najar F."/>
            <person name="Lai H."/>
            <person name="White J."/>
            <person name="Roe B.A."/>
            <person name="Ferretti J.J."/>
        </authorList>
    </citation>
    <scope>NUCLEOTIDE SEQUENCE [LARGE SCALE GENOMIC DNA]</scope>
    <source>
        <strain evidence="14">ATCC 700610 / UA159</strain>
    </source>
</reference>
<keyword evidence="5" id="KW-0547">Nucleotide-binding</keyword>
<evidence type="ECO:0000256" key="10">
    <source>
        <dbReference type="ARBA" id="ARBA00023236"/>
    </source>
</evidence>
<keyword evidence="7" id="KW-0347">Helicase</keyword>
<evidence type="ECO:0000256" key="6">
    <source>
        <dbReference type="ARBA" id="ARBA00022801"/>
    </source>
</evidence>
<evidence type="ECO:0000256" key="8">
    <source>
        <dbReference type="ARBA" id="ARBA00022840"/>
    </source>
</evidence>
<dbReference type="SMART" id="SM00487">
    <property type="entry name" value="DEXDc"/>
    <property type="match status" value="1"/>
</dbReference>
<evidence type="ECO:0000256" key="1">
    <source>
        <dbReference type="ARBA" id="ARBA00006847"/>
    </source>
</evidence>
<dbReference type="InterPro" id="IPR006935">
    <property type="entry name" value="Helicase/UvrB_N"/>
</dbReference>
<evidence type="ECO:0000256" key="4">
    <source>
        <dbReference type="ARBA" id="ARBA00022723"/>
    </source>
</evidence>
<dbReference type="GO" id="GO:0046872">
    <property type="term" value="F:metal ion binding"/>
    <property type="evidence" value="ECO:0007669"/>
    <property type="project" value="UniProtKB-KW"/>
</dbReference>
<dbReference type="GO" id="GO:0004386">
    <property type="term" value="F:helicase activity"/>
    <property type="evidence" value="ECO:0007669"/>
    <property type="project" value="UniProtKB-KW"/>
</dbReference>
<dbReference type="GO" id="GO:0004518">
    <property type="term" value="F:nuclease activity"/>
    <property type="evidence" value="ECO:0007669"/>
    <property type="project" value="UniProtKB-KW"/>
</dbReference>
<dbReference type="InterPro" id="IPR038257">
    <property type="entry name" value="CRISPR-assoc_Cas3_HD_sf"/>
</dbReference>
<evidence type="ECO:0000256" key="9">
    <source>
        <dbReference type="ARBA" id="ARBA00023118"/>
    </source>
</evidence>
<proteinExistence type="inferred from homology"/>
<dbReference type="STRING" id="210007.SMU_1764c"/>
<dbReference type="SUPFAM" id="SSF109604">
    <property type="entry name" value="HD-domain/PDEase-like"/>
    <property type="match status" value="1"/>
</dbReference>
<dbReference type="Gene3D" id="3.40.50.300">
    <property type="entry name" value="P-loop containing nucleotide triphosphate hydrolases"/>
    <property type="match status" value="2"/>
</dbReference>
<dbReference type="PROSITE" id="PS51643">
    <property type="entry name" value="HD_CAS3"/>
    <property type="match status" value="1"/>
</dbReference>
<keyword evidence="8" id="KW-0067">ATP-binding</keyword>
<dbReference type="Pfam" id="PF22590">
    <property type="entry name" value="Cas3-like_C_2"/>
    <property type="match status" value="1"/>
</dbReference>
<dbReference type="InterPro" id="IPR054712">
    <property type="entry name" value="Cas3-like_dom"/>
</dbReference>
<dbReference type="HOGENOM" id="CLU_010123_0_0_9"/>
<dbReference type="InterPro" id="IPR006474">
    <property type="entry name" value="Helicase_Cas3_CRISPR-ass_core"/>
</dbReference>
<dbReference type="NCBIfam" id="TIGR01587">
    <property type="entry name" value="cas3_core"/>
    <property type="match status" value="1"/>
</dbReference>
<dbReference type="GO" id="GO:0016787">
    <property type="term" value="F:hydrolase activity"/>
    <property type="evidence" value="ECO:0007669"/>
    <property type="project" value="UniProtKB-KW"/>
</dbReference>